<organism evidence="2 3">
    <name type="scientific">Zophobas morio</name>
    <dbReference type="NCBI Taxonomy" id="2755281"/>
    <lineage>
        <taxon>Eukaryota</taxon>
        <taxon>Metazoa</taxon>
        <taxon>Ecdysozoa</taxon>
        <taxon>Arthropoda</taxon>
        <taxon>Hexapoda</taxon>
        <taxon>Insecta</taxon>
        <taxon>Pterygota</taxon>
        <taxon>Neoptera</taxon>
        <taxon>Endopterygota</taxon>
        <taxon>Coleoptera</taxon>
        <taxon>Polyphaga</taxon>
        <taxon>Cucujiformia</taxon>
        <taxon>Tenebrionidae</taxon>
        <taxon>Zophobas</taxon>
    </lineage>
</organism>
<dbReference type="InterPro" id="IPR024079">
    <property type="entry name" value="MetalloPept_cat_dom_sf"/>
</dbReference>
<dbReference type="PANTHER" id="PTHR45702">
    <property type="entry name" value="ADAM10/ADAM17 METALLOPEPTIDASE FAMILY MEMBER"/>
    <property type="match status" value="1"/>
</dbReference>
<dbReference type="InterPro" id="IPR051489">
    <property type="entry name" value="ADAM_Metalloproteinase"/>
</dbReference>
<comment type="caution">
    <text evidence="2">The sequence shown here is derived from an EMBL/GenBank/DDBJ whole genome shotgun (WGS) entry which is preliminary data.</text>
</comment>
<evidence type="ECO:0000313" key="3">
    <source>
        <dbReference type="Proteomes" id="UP001168821"/>
    </source>
</evidence>
<feature type="region of interest" description="Disordered" evidence="1">
    <location>
        <begin position="108"/>
        <end position="137"/>
    </location>
</feature>
<dbReference type="GO" id="GO:0007219">
    <property type="term" value="P:Notch signaling pathway"/>
    <property type="evidence" value="ECO:0007669"/>
    <property type="project" value="TreeGrafter"/>
</dbReference>
<evidence type="ECO:0000313" key="2">
    <source>
        <dbReference type="EMBL" id="KAJ3662051.1"/>
    </source>
</evidence>
<dbReference type="GO" id="GO:0004222">
    <property type="term" value="F:metalloendopeptidase activity"/>
    <property type="evidence" value="ECO:0007669"/>
    <property type="project" value="TreeGrafter"/>
</dbReference>
<dbReference type="Gene3D" id="3.40.390.10">
    <property type="entry name" value="Collagenase (Catalytic Domain)"/>
    <property type="match status" value="1"/>
</dbReference>
<dbReference type="SUPFAM" id="SSF55486">
    <property type="entry name" value="Metalloproteases ('zincins'), catalytic domain"/>
    <property type="match status" value="1"/>
</dbReference>
<reference evidence="2" key="1">
    <citation type="journal article" date="2023" name="G3 (Bethesda)">
        <title>Whole genome assemblies of Zophobas morio and Tenebrio molitor.</title>
        <authorList>
            <person name="Kaur S."/>
            <person name="Stinson S.A."/>
            <person name="diCenzo G.C."/>
        </authorList>
    </citation>
    <scope>NUCLEOTIDE SEQUENCE</scope>
    <source>
        <strain evidence="2">QUZm001</strain>
    </source>
</reference>
<proteinExistence type="predicted"/>
<name>A0AA38IX95_9CUCU</name>
<gene>
    <name evidence="2" type="ORF">Zmor_006418</name>
</gene>
<accession>A0AA38IX95</accession>
<dbReference type="EMBL" id="JALNTZ010000002">
    <property type="protein sequence ID" value="KAJ3662051.1"/>
    <property type="molecule type" value="Genomic_DNA"/>
</dbReference>
<dbReference type="PANTHER" id="PTHR45702:SF3">
    <property type="entry name" value="KUZBANIAN-LIKE, ISOFORM A"/>
    <property type="match status" value="1"/>
</dbReference>
<evidence type="ECO:0000256" key="1">
    <source>
        <dbReference type="SAM" id="MobiDB-lite"/>
    </source>
</evidence>
<sequence>MRSKWQPVELVKPLKYETRDWKLTGSGPLLQELPKHPKSETHELKTCGCERLRQELPKHLKSEMHELKTCECELLRQDLPKHHNSMTYVLKIFEQERLRQELLQHQKSETHDVKQNAHGRLDQEQESISRKQHDESASVQGIITKDGLFEGTISTVIEDYHVEPVSRYLSPNETKQPSSFHSIVYKSSDVRDLRKGVPCASQRLHLNNLDGNTLDKENHSERRSKRWLLEAEAKLPYDDSTFWHPNKTKHSFSPPFDLNQPIDEELDLITTNRTNVDISGLIFRNVNKRATIDPKKTTCMLYLQADHQFFQKFGTEEACIEVMTRHVQRVNAIYKATDFNQDGKSDNITFMVKRIKVHTTDALRDPLYRFPNNYGVEKFLELFSGK</sequence>
<dbReference type="AlphaFoldDB" id="A0AA38IX95"/>
<dbReference type="Proteomes" id="UP001168821">
    <property type="component" value="Unassembled WGS sequence"/>
</dbReference>
<protein>
    <submittedName>
        <fullName evidence="2">Uncharacterized protein</fullName>
    </submittedName>
</protein>
<feature type="compositionally biased region" description="Basic and acidic residues" evidence="1">
    <location>
        <begin position="108"/>
        <end position="136"/>
    </location>
</feature>
<dbReference type="GO" id="GO:0005886">
    <property type="term" value="C:plasma membrane"/>
    <property type="evidence" value="ECO:0007669"/>
    <property type="project" value="TreeGrafter"/>
</dbReference>
<dbReference type="GO" id="GO:0006509">
    <property type="term" value="P:membrane protein ectodomain proteolysis"/>
    <property type="evidence" value="ECO:0007669"/>
    <property type="project" value="TreeGrafter"/>
</dbReference>
<keyword evidence="3" id="KW-1185">Reference proteome</keyword>